<dbReference type="OrthoDB" id="1524444at2"/>
<dbReference type="RefSeq" id="WP_144255109.1">
    <property type="nucleotide sequence ID" value="NZ_VJZT01000002.1"/>
</dbReference>
<comment type="caution">
    <text evidence="1">The sequence shown here is derived from an EMBL/GenBank/DDBJ whole genome shotgun (WGS) entry which is preliminary data.</text>
</comment>
<accession>A0A553EAQ1</accession>
<organism evidence="1 2">
    <name type="scientific">Flavobacterium restrictum</name>
    <dbReference type="NCBI Taxonomy" id="2594428"/>
    <lineage>
        <taxon>Bacteria</taxon>
        <taxon>Pseudomonadati</taxon>
        <taxon>Bacteroidota</taxon>
        <taxon>Flavobacteriia</taxon>
        <taxon>Flavobacteriales</taxon>
        <taxon>Flavobacteriaceae</taxon>
        <taxon>Flavobacterium</taxon>
    </lineage>
</organism>
<evidence type="ECO:0008006" key="3">
    <source>
        <dbReference type="Google" id="ProtNLM"/>
    </source>
</evidence>
<dbReference type="Proteomes" id="UP000316371">
    <property type="component" value="Unassembled WGS sequence"/>
</dbReference>
<sequence length="173" mass="19520">MKTIITLFAIVGMIAFTSCTGPEGAPGVPGQDGLLGSVYENKSSSYYNFTSSNNYKVRFNFPKEIYDSDVVLVYRLAGVDNNGKAIWKFLPETYYQNNDARDFSFNFNFTYSYVDIYMSGTNLITVSNDYRLNQIFRIVVVPADFASTVNKNNFTAVMTALKINESQVQKVNF</sequence>
<name>A0A553EAQ1_9FLAO</name>
<evidence type="ECO:0000313" key="1">
    <source>
        <dbReference type="EMBL" id="TRX42110.1"/>
    </source>
</evidence>
<evidence type="ECO:0000313" key="2">
    <source>
        <dbReference type="Proteomes" id="UP000316371"/>
    </source>
</evidence>
<dbReference type="AlphaFoldDB" id="A0A553EAQ1"/>
<protein>
    <recommendedName>
        <fullName evidence="3">Collagen-like protein</fullName>
    </recommendedName>
</protein>
<dbReference type="EMBL" id="VJZT01000002">
    <property type="protein sequence ID" value="TRX42110.1"/>
    <property type="molecule type" value="Genomic_DNA"/>
</dbReference>
<proteinExistence type="predicted"/>
<gene>
    <name evidence="1" type="ORF">FNW21_02235</name>
</gene>
<reference evidence="1 2" key="1">
    <citation type="submission" date="2019-07" db="EMBL/GenBank/DDBJ databases">
        <title>Novel species of Flavobacterium.</title>
        <authorList>
            <person name="Liu Q."/>
            <person name="Xin Y.-H."/>
        </authorList>
    </citation>
    <scope>NUCLEOTIDE SEQUENCE [LARGE SCALE GENOMIC DNA]</scope>
    <source>
        <strain evidence="1 2">LB1R34</strain>
    </source>
</reference>
<keyword evidence="2" id="KW-1185">Reference proteome</keyword>
<dbReference type="PROSITE" id="PS51257">
    <property type="entry name" value="PROKAR_LIPOPROTEIN"/>
    <property type="match status" value="1"/>
</dbReference>